<keyword evidence="1 3" id="KW-0547">Nucleotide-binding</keyword>
<protein>
    <submittedName>
        <fullName evidence="5">FtsK/SpoIIIE domain-containing protein</fullName>
    </submittedName>
</protein>
<dbReference type="InterPro" id="IPR027417">
    <property type="entry name" value="P-loop_NTPase"/>
</dbReference>
<sequence>MWEIGAVTLAGMATVWFAGNPDSDKRKIKKVFANVRYGVKDYQPKLLRTIRKTTFAEYVYNVPYGLIDDPKLEPILTKTLDKPVHVYFDGKLHVRVYTSTLPTSVPYATIPKLAESWAAPIGITGEGYVYHDFDKRPHMSIAGMTRYGKSVMLKTIMTSLIEKNPEDVRIYIIDMKGGLEFGEYEALKQVVRVASNTEEAKECLDEVAAELRKDMIDFRRKGYNNVINSPIKKRTFVLVDEGAQLAPETHHNKKEKRKLASCHSALSEITRIGGALGYRLIFGTQYPTADTLPRQVKQNCDGAISFRLPTDTASQVAIDQNGAEKLAVPGRALYRTDKVVELQAPLIDDAEMWNRLKRYKVNKREVIRNGDNVNQARKTDTPRRGDYIEIG</sequence>
<name>A0ABW3KYC3_9BACI</name>
<dbReference type="Proteomes" id="UP001596990">
    <property type="component" value="Unassembled WGS sequence"/>
</dbReference>
<dbReference type="Pfam" id="PF01580">
    <property type="entry name" value="FtsK_SpoIIIE"/>
    <property type="match status" value="1"/>
</dbReference>
<dbReference type="PROSITE" id="PS50901">
    <property type="entry name" value="FTSK"/>
    <property type="match status" value="1"/>
</dbReference>
<comment type="caution">
    <text evidence="5">The sequence shown here is derived from an EMBL/GenBank/DDBJ whole genome shotgun (WGS) entry which is preliminary data.</text>
</comment>
<evidence type="ECO:0000256" key="1">
    <source>
        <dbReference type="ARBA" id="ARBA00022741"/>
    </source>
</evidence>
<organism evidence="5 6">
    <name type="scientific">Thalassobacillus hwangdonensis</name>
    <dbReference type="NCBI Taxonomy" id="546108"/>
    <lineage>
        <taxon>Bacteria</taxon>
        <taxon>Bacillati</taxon>
        <taxon>Bacillota</taxon>
        <taxon>Bacilli</taxon>
        <taxon>Bacillales</taxon>
        <taxon>Bacillaceae</taxon>
        <taxon>Thalassobacillus</taxon>
    </lineage>
</organism>
<reference evidence="6" key="1">
    <citation type="journal article" date="2019" name="Int. J. Syst. Evol. Microbiol.">
        <title>The Global Catalogue of Microorganisms (GCM) 10K type strain sequencing project: providing services to taxonomists for standard genome sequencing and annotation.</title>
        <authorList>
            <consortium name="The Broad Institute Genomics Platform"/>
            <consortium name="The Broad Institute Genome Sequencing Center for Infectious Disease"/>
            <person name="Wu L."/>
            <person name="Ma J."/>
        </authorList>
    </citation>
    <scope>NUCLEOTIDE SEQUENCE [LARGE SCALE GENOMIC DNA]</scope>
    <source>
        <strain evidence="6">CCUG 56607</strain>
    </source>
</reference>
<evidence type="ECO:0000313" key="5">
    <source>
        <dbReference type="EMBL" id="MFD1018665.1"/>
    </source>
</evidence>
<dbReference type="InterPro" id="IPR002543">
    <property type="entry name" value="FtsK_dom"/>
</dbReference>
<gene>
    <name evidence="5" type="ORF">ACFQ2J_05555</name>
</gene>
<evidence type="ECO:0000256" key="2">
    <source>
        <dbReference type="ARBA" id="ARBA00022840"/>
    </source>
</evidence>
<keyword evidence="6" id="KW-1185">Reference proteome</keyword>
<feature type="binding site" evidence="3">
    <location>
        <begin position="143"/>
        <end position="150"/>
    </location>
    <ligand>
        <name>ATP</name>
        <dbReference type="ChEBI" id="CHEBI:30616"/>
    </ligand>
</feature>
<proteinExistence type="predicted"/>
<accession>A0ABW3KYC3</accession>
<keyword evidence="2 3" id="KW-0067">ATP-binding</keyword>
<evidence type="ECO:0000256" key="3">
    <source>
        <dbReference type="PROSITE-ProRule" id="PRU00289"/>
    </source>
</evidence>
<dbReference type="InterPro" id="IPR050206">
    <property type="entry name" value="FtsK/SpoIIIE/SftA"/>
</dbReference>
<dbReference type="PANTHER" id="PTHR22683">
    <property type="entry name" value="SPORULATION PROTEIN RELATED"/>
    <property type="match status" value="1"/>
</dbReference>
<feature type="domain" description="FtsK" evidence="4">
    <location>
        <begin position="125"/>
        <end position="315"/>
    </location>
</feature>
<evidence type="ECO:0000259" key="4">
    <source>
        <dbReference type="PROSITE" id="PS50901"/>
    </source>
</evidence>
<dbReference type="SUPFAM" id="SSF52540">
    <property type="entry name" value="P-loop containing nucleoside triphosphate hydrolases"/>
    <property type="match status" value="1"/>
</dbReference>
<dbReference type="RefSeq" id="WP_386057338.1">
    <property type="nucleotide sequence ID" value="NZ_JBHTKL010000001.1"/>
</dbReference>
<evidence type="ECO:0000313" key="6">
    <source>
        <dbReference type="Proteomes" id="UP001596990"/>
    </source>
</evidence>
<dbReference type="Gene3D" id="3.40.50.300">
    <property type="entry name" value="P-loop containing nucleotide triphosphate hydrolases"/>
    <property type="match status" value="1"/>
</dbReference>
<dbReference type="EMBL" id="JBHTKL010000001">
    <property type="protein sequence ID" value="MFD1018665.1"/>
    <property type="molecule type" value="Genomic_DNA"/>
</dbReference>
<dbReference type="PANTHER" id="PTHR22683:SF1">
    <property type="entry name" value="TYPE VII SECRETION SYSTEM PROTEIN ESSC"/>
    <property type="match status" value="1"/>
</dbReference>